<evidence type="ECO:0000256" key="6">
    <source>
        <dbReference type="ARBA" id="ARBA00047715"/>
    </source>
</evidence>
<dbReference type="GO" id="GO:0030170">
    <property type="term" value="F:pyridoxal phosphate binding"/>
    <property type="evidence" value="ECO:0007669"/>
    <property type="project" value="InterPro"/>
</dbReference>
<keyword evidence="3" id="KW-0808">Transferase</keyword>
<evidence type="ECO:0000256" key="1">
    <source>
        <dbReference type="ARBA" id="ARBA00001933"/>
    </source>
</evidence>
<dbReference type="SUPFAM" id="SSF53383">
    <property type="entry name" value="PLP-dependent transferases"/>
    <property type="match status" value="1"/>
</dbReference>
<dbReference type="EMBL" id="DXGC01000076">
    <property type="protein sequence ID" value="HIW91767.1"/>
    <property type="molecule type" value="Genomic_DNA"/>
</dbReference>
<evidence type="ECO:0000259" key="7">
    <source>
        <dbReference type="Pfam" id="PF00155"/>
    </source>
</evidence>
<dbReference type="Gene3D" id="3.90.1150.10">
    <property type="entry name" value="Aspartate Aminotransferase, domain 1"/>
    <property type="match status" value="1"/>
</dbReference>
<protein>
    <recommendedName>
        <fullName evidence="2">8-amino-7-oxononanoate synthase</fullName>
        <ecNumber evidence="2">2.3.1.47</ecNumber>
    </recommendedName>
</protein>
<name>A0A9D1UL52_9CORY</name>
<dbReference type="Gene3D" id="3.40.640.10">
    <property type="entry name" value="Type I PLP-dependent aspartate aminotransferase-like (Major domain)"/>
    <property type="match status" value="1"/>
</dbReference>
<organism evidence="8 9">
    <name type="scientific">Candidatus Corynebacterium avicola</name>
    <dbReference type="NCBI Taxonomy" id="2838527"/>
    <lineage>
        <taxon>Bacteria</taxon>
        <taxon>Bacillati</taxon>
        <taxon>Actinomycetota</taxon>
        <taxon>Actinomycetes</taxon>
        <taxon>Mycobacteriales</taxon>
        <taxon>Corynebacteriaceae</taxon>
        <taxon>Corynebacterium</taxon>
    </lineage>
</organism>
<dbReference type="PANTHER" id="PTHR13693">
    <property type="entry name" value="CLASS II AMINOTRANSFERASE/8-AMINO-7-OXONONANOATE SYNTHASE"/>
    <property type="match status" value="1"/>
</dbReference>
<dbReference type="InterPro" id="IPR015424">
    <property type="entry name" value="PyrdxlP-dep_Trfase"/>
</dbReference>
<dbReference type="GO" id="GO:0009102">
    <property type="term" value="P:biotin biosynthetic process"/>
    <property type="evidence" value="ECO:0007669"/>
    <property type="project" value="TreeGrafter"/>
</dbReference>
<proteinExistence type="predicted"/>
<dbReference type="InterPro" id="IPR015422">
    <property type="entry name" value="PyrdxlP-dep_Trfase_small"/>
</dbReference>
<comment type="caution">
    <text evidence="8">The sequence shown here is derived from an EMBL/GenBank/DDBJ whole genome shotgun (WGS) entry which is preliminary data.</text>
</comment>
<dbReference type="InterPro" id="IPR015421">
    <property type="entry name" value="PyrdxlP-dep_Trfase_major"/>
</dbReference>
<dbReference type="PANTHER" id="PTHR13693:SF100">
    <property type="entry name" value="8-AMINO-7-OXONONANOATE SYNTHASE"/>
    <property type="match status" value="1"/>
</dbReference>
<evidence type="ECO:0000256" key="4">
    <source>
        <dbReference type="ARBA" id="ARBA00022898"/>
    </source>
</evidence>
<comment type="catalytic activity">
    <reaction evidence="6">
        <text>6-carboxyhexanoyl-[ACP] + L-alanine + H(+) = (8S)-8-amino-7-oxononanoate + holo-[ACP] + CO2</text>
        <dbReference type="Rhea" id="RHEA:42288"/>
        <dbReference type="Rhea" id="RHEA-COMP:9685"/>
        <dbReference type="Rhea" id="RHEA-COMP:9955"/>
        <dbReference type="ChEBI" id="CHEBI:15378"/>
        <dbReference type="ChEBI" id="CHEBI:16526"/>
        <dbReference type="ChEBI" id="CHEBI:57972"/>
        <dbReference type="ChEBI" id="CHEBI:64479"/>
        <dbReference type="ChEBI" id="CHEBI:78846"/>
        <dbReference type="ChEBI" id="CHEBI:149468"/>
        <dbReference type="EC" id="2.3.1.47"/>
    </reaction>
</comment>
<dbReference type="EC" id="2.3.1.47" evidence="2"/>
<evidence type="ECO:0000256" key="3">
    <source>
        <dbReference type="ARBA" id="ARBA00022679"/>
    </source>
</evidence>
<accession>A0A9D1UL52</accession>
<dbReference type="Pfam" id="PF00155">
    <property type="entry name" value="Aminotran_1_2"/>
    <property type="match status" value="1"/>
</dbReference>
<dbReference type="InterPro" id="IPR004839">
    <property type="entry name" value="Aminotransferase_I/II_large"/>
</dbReference>
<dbReference type="InterPro" id="IPR050087">
    <property type="entry name" value="AON_synthase_class-II"/>
</dbReference>
<evidence type="ECO:0000256" key="2">
    <source>
        <dbReference type="ARBA" id="ARBA00013187"/>
    </source>
</evidence>
<feature type="domain" description="Aminotransferase class I/classII large" evidence="7">
    <location>
        <begin position="45"/>
        <end position="388"/>
    </location>
</feature>
<comment type="cofactor">
    <cofactor evidence="1">
        <name>pyridoxal 5'-phosphate</name>
        <dbReference type="ChEBI" id="CHEBI:597326"/>
    </cofactor>
</comment>
<dbReference type="GO" id="GO:0008710">
    <property type="term" value="F:8-amino-7-oxononanoate synthase activity"/>
    <property type="evidence" value="ECO:0007669"/>
    <property type="project" value="UniProtKB-EC"/>
</dbReference>
<sequence length="392" mass="41543">MNTVQFRSVLSSRLDDWRAQGLERNPAAFGTDQDPESVIDGEARMLFSSSNYLGLASHPTVRAAAHTALDRYGAGSGGSRLTTGTTDLHRELEAEIADWLGYPRCVYLSTGYQANLATLSVLGDSRDEPVTVFSDERNHASIIDGIRFARSTGAHLQVYPHRDLSTLRTQLQERPTTHALVVTDGVFSMDGTIAPVDELVALCREQDALLVVDDAHGIGTLAVDGSGCAASAHPDVLVGTASKALGSEGGFICCDEVVADLVTNQARPYVFSTSNAAPVIAATLAAVRLVRGQDRSVRNLRSNITHLCRRLEDAGIVAPSSGVGTTPIIPVPVGDEAAAMAVSAQLRDAGFHVPAIRYPTVPRGAAILRVTVMATHTRGQLDALADALISLR</sequence>
<keyword evidence="4" id="KW-0663">Pyridoxal phosphate</keyword>
<evidence type="ECO:0000256" key="5">
    <source>
        <dbReference type="ARBA" id="ARBA00023315"/>
    </source>
</evidence>
<dbReference type="AlphaFoldDB" id="A0A9D1UL52"/>
<reference evidence="8" key="1">
    <citation type="journal article" date="2021" name="PeerJ">
        <title>Extensive microbial diversity within the chicken gut microbiome revealed by metagenomics and culture.</title>
        <authorList>
            <person name="Gilroy R."/>
            <person name="Ravi A."/>
            <person name="Getino M."/>
            <person name="Pursley I."/>
            <person name="Horton D.L."/>
            <person name="Alikhan N.F."/>
            <person name="Baker D."/>
            <person name="Gharbi K."/>
            <person name="Hall N."/>
            <person name="Watson M."/>
            <person name="Adriaenssens E.M."/>
            <person name="Foster-Nyarko E."/>
            <person name="Jarju S."/>
            <person name="Secka A."/>
            <person name="Antonio M."/>
            <person name="Oren A."/>
            <person name="Chaudhuri R.R."/>
            <person name="La Ragione R."/>
            <person name="Hildebrand F."/>
            <person name="Pallen M.J."/>
        </authorList>
    </citation>
    <scope>NUCLEOTIDE SEQUENCE</scope>
    <source>
        <strain evidence="8">CHK32-1732</strain>
    </source>
</reference>
<evidence type="ECO:0000313" key="8">
    <source>
        <dbReference type="EMBL" id="HIW91767.1"/>
    </source>
</evidence>
<evidence type="ECO:0000313" key="9">
    <source>
        <dbReference type="Proteomes" id="UP000824190"/>
    </source>
</evidence>
<gene>
    <name evidence="8" type="ORF">H9870_08920</name>
</gene>
<reference evidence="8" key="2">
    <citation type="submission" date="2021-04" db="EMBL/GenBank/DDBJ databases">
        <authorList>
            <person name="Gilroy R."/>
        </authorList>
    </citation>
    <scope>NUCLEOTIDE SEQUENCE</scope>
    <source>
        <strain evidence="8">CHK32-1732</strain>
    </source>
</reference>
<dbReference type="Proteomes" id="UP000824190">
    <property type="component" value="Unassembled WGS sequence"/>
</dbReference>
<keyword evidence="5" id="KW-0012">Acyltransferase</keyword>